<sequence>MSPVVFTAFKPPATVCDPFGMKLSKANMPRSPERFAGQYWAGLCLGTVATARWLTEPKTLLCVLTGPNGLRLI</sequence>
<gene>
    <name evidence="1" type="ordered locus">RB1223</name>
</gene>
<dbReference type="InParanoid" id="Q7UXN2"/>
<organism evidence="1 2">
    <name type="scientific">Rhodopirellula baltica (strain DSM 10527 / NCIMB 13988 / SH1)</name>
    <dbReference type="NCBI Taxonomy" id="243090"/>
    <lineage>
        <taxon>Bacteria</taxon>
        <taxon>Pseudomonadati</taxon>
        <taxon>Planctomycetota</taxon>
        <taxon>Planctomycetia</taxon>
        <taxon>Pirellulales</taxon>
        <taxon>Pirellulaceae</taxon>
        <taxon>Rhodopirellula</taxon>
    </lineage>
</organism>
<reference evidence="1 2" key="1">
    <citation type="journal article" date="2003" name="Proc. Natl. Acad. Sci. U.S.A.">
        <title>Complete genome sequence of the marine planctomycete Pirellula sp. strain 1.</title>
        <authorList>
            <person name="Gloeckner F.O."/>
            <person name="Kube M."/>
            <person name="Bauer M."/>
            <person name="Teeling H."/>
            <person name="Lombardot T."/>
            <person name="Ludwig W."/>
            <person name="Gade D."/>
            <person name="Beck A."/>
            <person name="Borzym K."/>
            <person name="Heitmann K."/>
            <person name="Rabus R."/>
            <person name="Schlesner H."/>
            <person name="Amann R."/>
            <person name="Reinhardt R."/>
        </authorList>
    </citation>
    <scope>NUCLEOTIDE SEQUENCE [LARGE SCALE GENOMIC DNA]</scope>
    <source>
        <strain evidence="2">DSM 10527 / NCIMB 13988 / SH1</strain>
    </source>
</reference>
<keyword evidence="2" id="KW-1185">Reference proteome</keyword>
<protein>
    <submittedName>
        <fullName evidence="1">Uncharacterized protein</fullName>
    </submittedName>
</protein>
<dbReference type="EMBL" id="BX294135">
    <property type="protein sequence ID" value="CAD71974.1"/>
    <property type="molecule type" value="Genomic_DNA"/>
</dbReference>
<dbReference type="Proteomes" id="UP000001025">
    <property type="component" value="Chromosome"/>
</dbReference>
<evidence type="ECO:0000313" key="2">
    <source>
        <dbReference type="Proteomes" id="UP000001025"/>
    </source>
</evidence>
<dbReference type="HOGENOM" id="CLU_2702336_0_0_0"/>
<accession>Q7UXN2</accession>
<proteinExistence type="predicted"/>
<evidence type="ECO:0000313" key="1">
    <source>
        <dbReference type="EMBL" id="CAD71974.1"/>
    </source>
</evidence>
<dbReference type="STRING" id="243090.RB1223"/>
<dbReference type="KEGG" id="rba:RB1223"/>
<dbReference type="EnsemblBacteria" id="CAD71974">
    <property type="protein sequence ID" value="CAD71974"/>
    <property type="gene ID" value="RB1223"/>
</dbReference>
<dbReference type="AlphaFoldDB" id="Q7UXN2"/>
<name>Q7UXN2_RHOBA</name>